<dbReference type="Proteomes" id="UP001422759">
    <property type="component" value="Unassembled WGS sequence"/>
</dbReference>
<organism evidence="2 3">
    <name type="scientific">Kitasatospora kazusensis</name>
    <dbReference type="NCBI Taxonomy" id="407974"/>
    <lineage>
        <taxon>Bacteria</taxon>
        <taxon>Bacillati</taxon>
        <taxon>Actinomycetota</taxon>
        <taxon>Actinomycetes</taxon>
        <taxon>Kitasatosporales</taxon>
        <taxon>Streptomycetaceae</taxon>
        <taxon>Kitasatospora</taxon>
    </lineage>
</organism>
<keyword evidence="3" id="KW-1185">Reference proteome</keyword>
<dbReference type="EMBL" id="BAAANT010000077">
    <property type="protein sequence ID" value="GAA1500855.1"/>
    <property type="molecule type" value="Genomic_DNA"/>
</dbReference>
<gene>
    <name evidence="2" type="ORF">GCM10009760_63030</name>
</gene>
<name>A0ABN1ZLT5_9ACTN</name>
<proteinExistence type="predicted"/>
<protein>
    <submittedName>
        <fullName evidence="2">Uncharacterized protein</fullName>
    </submittedName>
</protein>
<reference evidence="2 3" key="1">
    <citation type="journal article" date="2019" name="Int. J. Syst. Evol. Microbiol.">
        <title>The Global Catalogue of Microorganisms (GCM) 10K type strain sequencing project: providing services to taxonomists for standard genome sequencing and annotation.</title>
        <authorList>
            <consortium name="The Broad Institute Genomics Platform"/>
            <consortium name="The Broad Institute Genome Sequencing Center for Infectious Disease"/>
            <person name="Wu L."/>
            <person name="Ma J."/>
        </authorList>
    </citation>
    <scope>NUCLEOTIDE SEQUENCE [LARGE SCALE GENOMIC DNA]</scope>
    <source>
        <strain evidence="2 3">JCM 14560</strain>
    </source>
</reference>
<comment type="caution">
    <text evidence="2">The sequence shown here is derived from an EMBL/GenBank/DDBJ whole genome shotgun (WGS) entry which is preliminary data.</text>
</comment>
<feature type="region of interest" description="Disordered" evidence="1">
    <location>
        <begin position="114"/>
        <end position="139"/>
    </location>
</feature>
<sequence length="139" mass="15078">MGQRAIHAARRRLAGVLEPKEFVLYERGFYFDGLNGLVRPAVPPPPPLDTDLRHLPADPLDDWTAQASAEPAKKQRLAAKKKALRMRRDLWRLENDATSVGCPACGAGPGLACLPGPRRPRRGHDERGDAALAGSEPGS</sequence>
<evidence type="ECO:0000256" key="1">
    <source>
        <dbReference type="SAM" id="MobiDB-lite"/>
    </source>
</evidence>
<evidence type="ECO:0000313" key="3">
    <source>
        <dbReference type="Proteomes" id="UP001422759"/>
    </source>
</evidence>
<evidence type="ECO:0000313" key="2">
    <source>
        <dbReference type="EMBL" id="GAA1500855.1"/>
    </source>
</evidence>
<accession>A0ABN1ZLT5</accession>